<accession>A0A1L7WWP7</accession>
<dbReference type="EMBL" id="FJOG01000009">
    <property type="protein sequence ID" value="CZR57196.1"/>
    <property type="molecule type" value="Genomic_DNA"/>
</dbReference>
<evidence type="ECO:0000259" key="2">
    <source>
        <dbReference type="PROSITE" id="PS50191"/>
    </source>
</evidence>
<dbReference type="CDD" id="cd00170">
    <property type="entry name" value="SEC14"/>
    <property type="match status" value="1"/>
</dbReference>
<dbReference type="InterPro" id="IPR036865">
    <property type="entry name" value="CRAL-TRIO_dom_sf"/>
</dbReference>
<proteinExistence type="predicted"/>
<name>A0A1L7WWP7_9HELO</name>
<feature type="domain" description="CRAL-TRIO" evidence="2">
    <location>
        <begin position="152"/>
        <end position="307"/>
    </location>
</feature>
<dbReference type="SUPFAM" id="SSF46938">
    <property type="entry name" value="CRAL/TRIO N-terminal domain"/>
    <property type="match status" value="1"/>
</dbReference>
<dbReference type="SMART" id="SM00516">
    <property type="entry name" value="SEC14"/>
    <property type="match status" value="1"/>
</dbReference>
<dbReference type="InterPro" id="IPR052578">
    <property type="entry name" value="PI_Transfer_CRAL-TRIO"/>
</dbReference>
<dbReference type="InterPro" id="IPR036273">
    <property type="entry name" value="CRAL/TRIO_N_dom_sf"/>
</dbReference>
<evidence type="ECO:0000256" key="1">
    <source>
        <dbReference type="SAM" id="MobiDB-lite"/>
    </source>
</evidence>
<dbReference type="SMART" id="SM01100">
    <property type="entry name" value="CRAL_TRIO_N"/>
    <property type="match status" value="1"/>
</dbReference>
<dbReference type="GO" id="GO:0008289">
    <property type="term" value="F:lipid binding"/>
    <property type="evidence" value="ECO:0007669"/>
    <property type="project" value="UniProtKB-ARBA"/>
</dbReference>
<keyword evidence="4" id="KW-1185">Reference proteome</keyword>
<reference evidence="3 4" key="1">
    <citation type="submission" date="2016-03" db="EMBL/GenBank/DDBJ databases">
        <authorList>
            <person name="Ploux O."/>
        </authorList>
    </citation>
    <scope>NUCLEOTIDE SEQUENCE [LARGE SCALE GENOMIC DNA]</scope>
    <source>
        <strain evidence="3 4">UAMH 11012</strain>
    </source>
</reference>
<organism evidence="3 4">
    <name type="scientific">Phialocephala subalpina</name>
    <dbReference type="NCBI Taxonomy" id="576137"/>
    <lineage>
        <taxon>Eukaryota</taxon>
        <taxon>Fungi</taxon>
        <taxon>Dikarya</taxon>
        <taxon>Ascomycota</taxon>
        <taxon>Pezizomycotina</taxon>
        <taxon>Leotiomycetes</taxon>
        <taxon>Helotiales</taxon>
        <taxon>Mollisiaceae</taxon>
        <taxon>Phialocephala</taxon>
        <taxon>Phialocephala fortinii species complex</taxon>
    </lineage>
</organism>
<feature type="compositionally biased region" description="Basic and acidic residues" evidence="1">
    <location>
        <begin position="371"/>
        <end position="383"/>
    </location>
</feature>
<dbReference type="STRING" id="576137.A0A1L7WWP7"/>
<gene>
    <name evidence="3" type="ORF">PAC_07085</name>
</gene>
<dbReference type="InterPro" id="IPR011074">
    <property type="entry name" value="CRAL/TRIO_N_dom"/>
</dbReference>
<dbReference type="Gene3D" id="3.40.525.10">
    <property type="entry name" value="CRAL-TRIO lipid binding domain"/>
    <property type="match status" value="1"/>
</dbReference>
<feature type="region of interest" description="Disordered" evidence="1">
    <location>
        <begin position="354"/>
        <end position="429"/>
    </location>
</feature>
<dbReference type="GO" id="GO:0071944">
    <property type="term" value="C:cell periphery"/>
    <property type="evidence" value="ECO:0007669"/>
    <property type="project" value="UniProtKB-ARBA"/>
</dbReference>
<dbReference type="PANTHER" id="PTHR45824">
    <property type="entry name" value="GH16843P"/>
    <property type="match status" value="1"/>
</dbReference>
<dbReference type="InterPro" id="IPR001251">
    <property type="entry name" value="CRAL-TRIO_dom"/>
</dbReference>
<dbReference type="AlphaFoldDB" id="A0A1L7WWP7"/>
<protein>
    <submittedName>
        <fullName evidence="3">Related to PDR16 protein</fullName>
    </submittedName>
</protein>
<dbReference type="Pfam" id="PF03765">
    <property type="entry name" value="CRAL_TRIO_N"/>
    <property type="match status" value="1"/>
</dbReference>
<dbReference type="PANTHER" id="PTHR45824:SF29">
    <property type="entry name" value="GH16843P"/>
    <property type="match status" value="1"/>
</dbReference>
<evidence type="ECO:0000313" key="3">
    <source>
        <dbReference type="EMBL" id="CZR57196.1"/>
    </source>
</evidence>
<dbReference type="FunFam" id="3.40.525.10:FF:000013">
    <property type="entry name" value="Phosphatidylinositol transfer protein PDR16"/>
    <property type="match status" value="1"/>
</dbReference>
<dbReference type="Pfam" id="PF00650">
    <property type="entry name" value="CRAL_TRIO"/>
    <property type="match status" value="1"/>
</dbReference>
<dbReference type="OrthoDB" id="75724at2759"/>
<dbReference type="Proteomes" id="UP000184330">
    <property type="component" value="Unassembled WGS sequence"/>
</dbReference>
<dbReference type="GO" id="GO:0008526">
    <property type="term" value="F:phosphatidylinositol transfer activity"/>
    <property type="evidence" value="ECO:0007669"/>
    <property type="project" value="TreeGrafter"/>
</dbReference>
<dbReference type="PROSITE" id="PS50191">
    <property type="entry name" value="CRAL_TRIO"/>
    <property type="match status" value="1"/>
</dbReference>
<dbReference type="SUPFAM" id="SSF52087">
    <property type="entry name" value="CRAL/TRIO domain"/>
    <property type="match status" value="1"/>
</dbReference>
<sequence length="429" mass="47457">MAAALPLAETALEEKLAEVKLESNATLPVPNAETSNTSSVTASLREKVPGPLKTPIVDPVESAIVPPPAELSSEHKSKYESLLEIVKTWKEIPSTQSKGGPITDSEIMWLTRECLLRYLRATKWVTAEAAKRLLGTLTWRREYGVQELTGERISPENETGKQIIFGFDIAGRPCHYLNPGRQNTEPSPRQVQHLVFMVERVINLMVPGQETLALLINFKSSKSRSNTAPGIGQGREVLNILQTHYPERLGRALIINVPWIVNGFFKLITPFIDPLTRQKLKFNDDMRQHVPPEQLWNEFHGDLEFEYEHDVYWPALLKLCEEKHSEQVARWEKAGKNYGESEAYIKGGNEPSVTASAEKLAEPPAAATLASDEKVAGGVKSEENVAPGSTEPTTEEKVPIQSNGAQSNGNMDVLAVKPDPVVTTEGDRA</sequence>
<evidence type="ECO:0000313" key="4">
    <source>
        <dbReference type="Proteomes" id="UP000184330"/>
    </source>
</evidence>
<feature type="compositionally biased region" description="Polar residues" evidence="1">
    <location>
        <begin position="400"/>
        <end position="410"/>
    </location>
</feature>